<evidence type="ECO:0000313" key="2">
    <source>
        <dbReference type="EMBL" id="MDJ1499853.1"/>
    </source>
</evidence>
<dbReference type="AlphaFoldDB" id="A0AAE3R2V6"/>
<comment type="caution">
    <text evidence="2">The sequence shown here is derived from an EMBL/GenBank/DDBJ whole genome shotgun (WGS) entry which is preliminary data.</text>
</comment>
<feature type="transmembrane region" description="Helical" evidence="1">
    <location>
        <begin position="137"/>
        <end position="161"/>
    </location>
</feature>
<feature type="transmembrane region" description="Helical" evidence="1">
    <location>
        <begin position="73"/>
        <end position="92"/>
    </location>
</feature>
<keyword evidence="1" id="KW-1133">Transmembrane helix</keyword>
<keyword evidence="1" id="KW-0812">Transmembrane</keyword>
<protein>
    <submittedName>
        <fullName evidence="2">Uncharacterized protein</fullName>
    </submittedName>
</protein>
<gene>
    <name evidence="2" type="ORF">QNI22_04325</name>
</gene>
<reference evidence="2" key="1">
    <citation type="submission" date="2023-05" db="EMBL/GenBank/DDBJ databases">
        <authorList>
            <person name="Zhang X."/>
        </authorList>
    </citation>
    <scope>NUCLEOTIDE SEQUENCE</scope>
    <source>
        <strain evidence="2">BD1B2-1</strain>
    </source>
</reference>
<sequence>MKLFTLITAEFTINNMPVYHLLAFIELVFLPLFYYKLLSAKPIYLYGLGILILFNLLHTILTGDWYQFNQVAWSINALVFIVLGFVYYYKLYEQPEPIMVEKHPLFFINAGILIYASGSFFTYLLGWKILSKEASGIFHNAWIIQSFANVTKNIIIAYGLWLSKQM</sequence>
<keyword evidence="3" id="KW-1185">Reference proteome</keyword>
<dbReference type="RefSeq" id="WP_314509400.1">
    <property type="nucleotide sequence ID" value="NZ_JASJOU010000001.1"/>
</dbReference>
<keyword evidence="1" id="KW-0472">Membrane</keyword>
<evidence type="ECO:0000256" key="1">
    <source>
        <dbReference type="SAM" id="Phobius"/>
    </source>
</evidence>
<proteinExistence type="predicted"/>
<dbReference type="EMBL" id="JASJOU010000001">
    <property type="protein sequence ID" value="MDJ1499853.1"/>
    <property type="molecule type" value="Genomic_DNA"/>
</dbReference>
<organism evidence="2 3">
    <name type="scientific">Xanthocytophaga agilis</name>
    <dbReference type="NCBI Taxonomy" id="3048010"/>
    <lineage>
        <taxon>Bacteria</taxon>
        <taxon>Pseudomonadati</taxon>
        <taxon>Bacteroidota</taxon>
        <taxon>Cytophagia</taxon>
        <taxon>Cytophagales</taxon>
        <taxon>Rhodocytophagaceae</taxon>
        <taxon>Xanthocytophaga</taxon>
    </lineage>
</organism>
<feature type="transmembrane region" description="Helical" evidence="1">
    <location>
        <begin position="104"/>
        <end position="125"/>
    </location>
</feature>
<feature type="transmembrane region" description="Helical" evidence="1">
    <location>
        <begin position="43"/>
        <end position="61"/>
    </location>
</feature>
<accession>A0AAE3R2V6</accession>
<name>A0AAE3R2V6_9BACT</name>
<evidence type="ECO:0000313" key="3">
    <source>
        <dbReference type="Proteomes" id="UP001232063"/>
    </source>
</evidence>
<dbReference type="Proteomes" id="UP001232063">
    <property type="component" value="Unassembled WGS sequence"/>
</dbReference>
<feature type="transmembrane region" description="Helical" evidence="1">
    <location>
        <begin position="18"/>
        <end position="36"/>
    </location>
</feature>